<dbReference type="GO" id="GO:0005789">
    <property type="term" value="C:endoplasmic reticulum membrane"/>
    <property type="evidence" value="ECO:0007669"/>
    <property type="project" value="UniProtKB-SubCell"/>
</dbReference>
<dbReference type="Pfam" id="PF04140">
    <property type="entry name" value="ICMT"/>
    <property type="match status" value="1"/>
</dbReference>
<keyword evidence="7 10" id="KW-0812">Transmembrane</keyword>
<feature type="transmembrane region" description="Helical" evidence="10">
    <location>
        <begin position="29"/>
        <end position="55"/>
    </location>
</feature>
<organism evidence="11 12">
    <name type="scientific">Leptomonas pyrrhocoris</name>
    <name type="common">Firebug parasite</name>
    <dbReference type="NCBI Taxonomy" id="157538"/>
    <lineage>
        <taxon>Eukaryota</taxon>
        <taxon>Discoba</taxon>
        <taxon>Euglenozoa</taxon>
        <taxon>Kinetoplastea</taxon>
        <taxon>Metakinetoplastina</taxon>
        <taxon>Trypanosomatida</taxon>
        <taxon>Trypanosomatidae</taxon>
        <taxon>Leishmaniinae</taxon>
        <taxon>Leptomonas</taxon>
    </lineage>
</organism>
<dbReference type="AlphaFoldDB" id="A0A0M9GAX5"/>
<evidence type="ECO:0000256" key="1">
    <source>
        <dbReference type="ARBA" id="ARBA00004141"/>
    </source>
</evidence>
<evidence type="ECO:0000256" key="8">
    <source>
        <dbReference type="ARBA" id="ARBA00022989"/>
    </source>
</evidence>
<evidence type="ECO:0000313" key="11">
    <source>
        <dbReference type="EMBL" id="KPA86316.1"/>
    </source>
</evidence>
<dbReference type="InterPro" id="IPR007269">
    <property type="entry name" value="ICMT_MeTrfase"/>
</dbReference>
<dbReference type="PROSITE" id="PS51564">
    <property type="entry name" value="SAM_ICMT"/>
    <property type="match status" value="1"/>
</dbReference>
<feature type="transmembrane region" description="Helical" evidence="10">
    <location>
        <begin position="204"/>
        <end position="232"/>
    </location>
</feature>
<gene>
    <name evidence="11" type="ORF">ABB37_00530</name>
</gene>
<protein>
    <recommendedName>
        <fullName evidence="3 10">Protein-S-isoprenylcysteine O-methyltransferase</fullName>
        <ecNumber evidence="3 10">2.1.1.100</ecNumber>
    </recommendedName>
</protein>
<dbReference type="Gene3D" id="1.20.120.1630">
    <property type="match status" value="1"/>
</dbReference>
<evidence type="ECO:0000256" key="5">
    <source>
        <dbReference type="ARBA" id="ARBA00022679"/>
    </source>
</evidence>
<reference evidence="11 12" key="1">
    <citation type="submission" date="2015-07" db="EMBL/GenBank/DDBJ databases">
        <title>High-quality genome of monoxenous trypanosomatid Leptomonas pyrrhocoris.</title>
        <authorList>
            <person name="Flegontov P."/>
            <person name="Butenko A."/>
            <person name="Firsov S."/>
            <person name="Vlcek C."/>
            <person name="Logacheva M.D."/>
            <person name="Field M."/>
            <person name="Filatov D."/>
            <person name="Flegontova O."/>
            <person name="Gerasimov E."/>
            <person name="Jackson A.P."/>
            <person name="Kelly S."/>
            <person name="Opperdoes F."/>
            <person name="O'Reilly A."/>
            <person name="Votypka J."/>
            <person name="Yurchenko V."/>
            <person name="Lukes J."/>
        </authorList>
    </citation>
    <scope>NUCLEOTIDE SEQUENCE [LARGE SCALE GENOMIC DNA]</scope>
    <source>
        <strain evidence="11">H10</strain>
    </source>
</reference>
<comment type="similarity">
    <text evidence="2 10">Belongs to the class VI-like SAM-binding methyltransferase superfamily. Isoprenylcysteine carboxyl methyltransferase family.</text>
</comment>
<proteinExistence type="inferred from homology"/>
<dbReference type="RefSeq" id="XP_015664755.1">
    <property type="nucleotide sequence ID" value="XM_015796747.1"/>
</dbReference>
<feature type="transmembrane region" description="Helical" evidence="10">
    <location>
        <begin position="61"/>
        <end position="84"/>
    </location>
</feature>
<dbReference type="PANTHER" id="PTHR12714:SF9">
    <property type="entry name" value="PROTEIN-S-ISOPRENYLCYSTEINE O-METHYLTRANSFERASE"/>
    <property type="match status" value="1"/>
</dbReference>
<keyword evidence="9 10" id="KW-0472">Membrane</keyword>
<dbReference type="OrthoDB" id="422086at2759"/>
<dbReference type="Proteomes" id="UP000037923">
    <property type="component" value="Unassembled WGS sequence"/>
</dbReference>
<keyword evidence="12" id="KW-1185">Reference proteome</keyword>
<dbReference type="VEuPathDB" id="TriTrypDB:LpyrH10_01_5300"/>
<dbReference type="OMA" id="IKREEAY"/>
<dbReference type="GO" id="GO:0004671">
    <property type="term" value="F:protein C-terminal S-isoprenylcysteine carboxyl O-methyltransferase activity"/>
    <property type="evidence" value="ECO:0007669"/>
    <property type="project" value="UniProtKB-EC"/>
</dbReference>
<dbReference type="GeneID" id="26900827"/>
<evidence type="ECO:0000313" key="12">
    <source>
        <dbReference type="Proteomes" id="UP000037923"/>
    </source>
</evidence>
<comment type="caution">
    <text evidence="11">The sequence shown here is derived from an EMBL/GenBank/DDBJ whole genome shotgun (WGS) entry which is preliminary data.</text>
</comment>
<comment type="subcellular location">
    <subcellularLocation>
        <location evidence="10">Endoplasmic reticulum membrane</location>
        <topology evidence="10">Multi-pass membrane protein</topology>
    </subcellularLocation>
    <subcellularLocation>
        <location evidence="1">Membrane</location>
        <topology evidence="1">Multi-pass membrane protein</topology>
    </subcellularLocation>
</comment>
<dbReference type="EC" id="2.1.1.100" evidence="3 10"/>
<evidence type="ECO:0000256" key="9">
    <source>
        <dbReference type="ARBA" id="ARBA00023136"/>
    </source>
</evidence>
<dbReference type="PANTHER" id="PTHR12714">
    <property type="entry name" value="PROTEIN-S ISOPRENYLCYSTEINE O-METHYLTRANSFERASE"/>
    <property type="match status" value="1"/>
</dbReference>
<keyword evidence="4 10" id="KW-0489">Methyltransferase</keyword>
<evidence type="ECO:0000256" key="6">
    <source>
        <dbReference type="ARBA" id="ARBA00022691"/>
    </source>
</evidence>
<dbReference type="EMBL" id="LGTL01000001">
    <property type="protein sequence ID" value="KPA86316.1"/>
    <property type="molecule type" value="Genomic_DNA"/>
</dbReference>
<keyword evidence="6 10" id="KW-0949">S-adenosyl-L-methionine</keyword>
<name>A0A0M9GAX5_LEPPY</name>
<evidence type="ECO:0000256" key="2">
    <source>
        <dbReference type="ARBA" id="ARBA00009140"/>
    </source>
</evidence>
<comment type="catalytic activity">
    <reaction evidence="10">
        <text>[protein]-C-terminal S-[(2E,6E)-farnesyl]-L-cysteine + S-adenosyl-L-methionine = [protein]-C-terminal S-[(2E,6E)-farnesyl]-L-cysteine methyl ester + S-adenosyl-L-homocysteine</text>
        <dbReference type="Rhea" id="RHEA:21672"/>
        <dbReference type="Rhea" id="RHEA-COMP:12125"/>
        <dbReference type="Rhea" id="RHEA-COMP:12126"/>
        <dbReference type="ChEBI" id="CHEBI:57856"/>
        <dbReference type="ChEBI" id="CHEBI:59789"/>
        <dbReference type="ChEBI" id="CHEBI:90510"/>
        <dbReference type="ChEBI" id="CHEBI:90511"/>
        <dbReference type="EC" id="2.1.1.100"/>
    </reaction>
</comment>
<dbReference type="GO" id="GO:0032259">
    <property type="term" value="P:methylation"/>
    <property type="evidence" value="ECO:0007669"/>
    <property type="project" value="UniProtKB-KW"/>
</dbReference>
<accession>A0A0M9GAX5</accession>
<evidence type="ECO:0000256" key="3">
    <source>
        <dbReference type="ARBA" id="ARBA00012151"/>
    </source>
</evidence>
<dbReference type="InterPro" id="IPR025770">
    <property type="entry name" value="PPMT_MeTrfase"/>
</dbReference>
<keyword evidence="5 11" id="KW-0808">Transferase</keyword>
<keyword evidence="10" id="KW-0256">Endoplasmic reticulum</keyword>
<evidence type="ECO:0000256" key="7">
    <source>
        <dbReference type="ARBA" id="ARBA00022692"/>
    </source>
</evidence>
<feature type="transmembrane region" description="Helical" evidence="10">
    <location>
        <begin position="143"/>
        <end position="165"/>
    </location>
</feature>
<sequence length="268" mass="30745">MTARATNKKSDANARDEADCLNRELRRNLLLETAVIAFAIGALTILSIALVFYGYVTHSDALFALGLYVLTVHFAFHMSEFLTAAYQRPHDTHPDAFVIFHSKEYLTASALALLEFFIEAYAVPESWKLSPSRHPLLGAVLRINRTGAVLFTALVVFFYGIRVVAMLQCGSNFSLIIESDRRSSHRLVRHGLYRYLRHPSYFGWFWRSLFAQLVLANPLSAVVHTVVSWYFFRSRVAYEEATLEREDYFGEEYKAYKRRTYIGIPFCA</sequence>
<evidence type="ECO:0000256" key="10">
    <source>
        <dbReference type="RuleBase" id="RU362022"/>
    </source>
</evidence>
<evidence type="ECO:0000256" key="4">
    <source>
        <dbReference type="ARBA" id="ARBA00022603"/>
    </source>
</evidence>
<keyword evidence="8 10" id="KW-1133">Transmembrane helix</keyword>